<proteinExistence type="predicted"/>
<feature type="region of interest" description="Disordered" evidence="1">
    <location>
        <begin position="94"/>
        <end position="120"/>
    </location>
</feature>
<evidence type="ECO:0000256" key="1">
    <source>
        <dbReference type="SAM" id="MobiDB-lite"/>
    </source>
</evidence>
<comment type="caution">
    <text evidence="3">The sequence shown here is derived from an EMBL/GenBank/DDBJ whole genome shotgun (WGS) entry which is preliminary data.</text>
</comment>
<feature type="compositionally biased region" description="Low complexity" evidence="1">
    <location>
        <begin position="478"/>
        <end position="496"/>
    </location>
</feature>
<feature type="compositionally biased region" description="Low complexity" evidence="1">
    <location>
        <begin position="289"/>
        <end position="304"/>
    </location>
</feature>
<keyword evidence="2" id="KW-0732">Signal</keyword>
<dbReference type="AlphaFoldDB" id="A0A9X0D4B8"/>
<keyword evidence="4" id="KW-1185">Reference proteome</keyword>
<dbReference type="OrthoDB" id="5971175at2759"/>
<feature type="compositionally biased region" description="Polar residues" evidence="1">
    <location>
        <begin position="464"/>
        <end position="475"/>
    </location>
</feature>
<accession>A0A9X0D4B8</accession>
<feature type="region of interest" description="Disordered" evidence="1">
    <location>
        <begin position="285"/>
        <end position="305"/>
    </location>
</feature>
<feature type="chain" id="PRO_5040891309" evidence="2">
    <location>
        <begin position="23"/>
        <end position="496"/>
    </location>
</feature>
<reference evidence="3" key="1">
    <citation type="submission" date="2023-01" db="EMBL/GenBank/DDBJ databases">
        <title>Genome assembly of the deep-sea coral Lophelia pertusa.</title>
        <authorList>
            <person name="Herrera S."/>
            <person name="Cordes E."/>
        </authorList>
    </citation>
    <scope>NUCLEOTIDE SEQUENCE</scope>
    <source>
        <strain evidence="3">USNM1676648</strain>
        <tissue evidence="3">Polyp</tissue>
    </source>
</reference>
<organism evidence="3 4">
    <name type="scientific">Desmophyllum pertusum</name>
    <dbReference type="NCBI Taxonomy" id="174260"/>
    <lineage>
        <taxon>Eukaryota</taxon>
        <taxon>Metazoa</taxon>
        <taxon>Cnidaria</taxon>
        <taxon>Anthozoa</taxon>
        <taxon>Hexacorallia</taxon>
        <taxon>Scleractinia</taxon>
        <taxon>Caryophylliina</taxon>
        <taxon>Caryophylliidae</taxon>
        <taxon>Desmophyllum</taxon>
    </lineage>
</organism>
<gene>
    <name evidence="3" type="ORF">OS493_008524</name>
</gene>
<feature type="compositionally biased region" description="Low complexity" evidence="1">
    <location>
        <begin position="97"/>
        <end position="120"/>
    </location>
</feature>
<feature type="signal peptide" evidence="2">
    <location>
        <begin position="1"/>
        <end position="22"/>
    </location>
</feature>
<dbReference type="EMBL" id="MU825876">
    <property type="protein sequence ID" value="KAJ7386400.1"/>
    <property type="molecule type" value="Genomic_DNA"/>
</dbReference>
<evidence type="ECO:0000313" key="3">
    <source>
        <dbReference type="EMBL" id="KAJ7386400.1"/>
    </source>
</evidence>
<sequence length="496" mass="53290">MNKAVISLVTILVLQFISITAAVPCDPKCAGGWGYGVCQSNGRCRCWWGWNGPNAVYITSGVYKNRILADYCTTACHYTHVYRSPLCARIPTPPTTTQPTTTGSPSTGSPSTGSRTTGIIPTTGIPTTAVPCDPKCKGGQGVCQSDGRCFCWWGWTGPNAVYITTGVYKNRIKADYCTTACHYTHDYLNPACASFPTPSVCSVPVYPIVPPIPCDPLCGTGSYYGRGTCKSNGRCLCWWGWTGPNACYVDGGTYNNRILADRCVDACHYTHDYRNYNCIKGSSTTKLSTQPPTTGNPGTGSRTTAAPAVPCDPRCKGFHTGGNCSTADGRCYCFWGWTGPHAEYITVTGPEKNRIKADYCTTACHYTHDYLNPACASIPTPQVCSVPVHPIVPPIPCDPLCGTGKYYGKGNCTSNGRCLCWWGWTGPNACYVDGGTYNNRILADRCVDACHYTHDHRNYNCTNGSSTAKPPTTGNPGTGSRTTGIIPTTRIPTTGM</sequence>
<evidence type="ECO:0000256" key="2">
    <source>
        <dbReference type="SAM" id="SignalP"/>
    </source>
</evidence>
<evidence type="ECO:0000313" key="4">
    <source>
        <dbReference type="Proteomes" id="UP001163046"/>
    </source>
</evidence>
<name>A0A9X0D4B8_9CNID</name>
<protein>
    <submittedName>
        <fullName evidence="3">Uncharacterized protein</fullName>
    </submittedName>
</protein>
<feature type="region of interest" description="Disordered" evidence="1">
    <location>
        <begin position="464"/>
        <end position="496"/>
    </location>
</feature>
<dbReference type="Proteomes" id="UP001163046">
    <property type="component" value="Unassembled WGS sequence"/>
</dbReference>